<dbReference type="InterPro" id="IPR003439">
    <property type="entry name" value="ABC_transporter-like_ATP-bd"/>
</dbReference>
<evidence type="ECO:0000256" key="1">
    <source>
        <dbReference type="ARBA" id="ARBA00005417"/>
    </source>
</evidence>
<dbReference type="Proteomes" id="UP001157961">
    <property type="component" value="Unassembled WGS sequence"/>
</dbReference>
<evidence type="ECO:0000313" key="8">
    <source>
        <dbReference type="Proteomes" id="UP001157961"/>
    </source>
</evidence>
<protein>
    <submittedName>
        <fullName evidence="7">Amino acid/amide ABC transporter ATP-binding protein 2, HAAT family</fullName>
    </submittedName>
</protein>
<dbReference type="Gene3D" id="3.40.50.300">
    <property type="entry name" value="P-loop containing nucleotide triphosphate hydrolases"/>
    <property type="match status" value="1"/>
</dbReference>
<dbReference type="SMART" id="SM00382">
    <property type="entry name" value="AAA"/>
    <property type="match status" value="1"/>
</dbReference>
<evidence type="ECO:0000256" key="3">
    <source>
        <dbReference type="ARBA" id="ARBA00022741"/>
    </source>
</evidence>
<keyword evidence="8" id="KW-1185">Reference proteome</keyword>
<accession>A0ABY1PL41</accession>
<dbReference type="InterPro" id="IPR003593">
    <property type="entry name" value="AAA+_ATPase"/>
</dbReference>
<evidence type="ECO:0000313" key="7">
    <source>
        <dbReference type="EMBL" id="SMP35532.1"/>
    </source>
</evidence>
<dbReference type="RefSeq" id="WP_283427884.1">
    <property type="nucleotide sequence ID" value="NZ_FXTY01000011.1"/>
</dbReference>
<reference evidence="7 8" key="1">
    <citation type="submission" date="2017-05" db="EMBL/GenBank/DDBJ databases">
        <authorList>
            <person name="Varghese N."/>
            <person name="Submissions S."/>
        </authorList>
    </citation>
    <scope>NUCLEOTIDE SEQUENCE [LARGE SCALE GENOMIC DNA]</scope>
    <source>
        <strain evidence="7 8">DSM 29734</strain>
    </source>
</reference>
<dbReference type="PROSITE" id="PS50893">
    <property type="entry name" value="ABC_TRANSPORTER_2"/>
    <property type="match status" value="1"/>
</dbReference>
<feature type="domain" description="ABC transporter" evidence="6">
    <location>
        <begin position="7"/>
        <end position="233"/>
    </location>
</feature>
<dbReference type="SUPFAM" id="SSF52540">
    <property type="entry name" value="P-loop containing nucleoside triphosphate hydrolases"/>
    <property type="match status" value="1"/>
</dbReference>
<evidence type="ECO:0000259" key="6">
    <source>
        <dbReference type="PROSITE" id="PS50893"/>
    </source>
</evidence>
<dbReference type="EMBL" id="FXTY01000011">
    <property type="protein sequence ID" value="SMP35532.1"/>
    <property type="molecule type" value="Genomic_DNA"/>
</dbReference>
<sequence length="245" mass="26833">MGTEPLLRIRDLHVHYGTSHVLHGVDLDVDHTSLGMLGRNGMGKTTLCAAIMGLVPTSGGSIRFDGHDITNLAPEKRARLGIGFVPQGRRVFRSLTVEEHLRMMQRKGSAWTIERVFDTFMRLKERRRNLGDQLSGGEQQMLAISRALMLDPKLLVLDEPTEGLAPTIVSDVIDLVVRLSAEGMGIMLVEQNIHAAFAAATNVAIMVNGVIVEKLPTAALEGDTELQKRHLGIEPGQITAEEDFV</sequence>
<gene>
    <name evidence="7" type="ORF">SAMN06265373_111104</name>
</gene>
<dbReference type="PANTHER" id="PTHR43820:SF2">
    <property type="entry name" value="ABC TRANSPORTER ATP-BINDING PROTEIN"/>
    <property type="match status" value="1"/>
</dbReference>
<proteinExistence type="inferred from homology"/>
<name>A0ABY1PL41_9RHOB</name>
<keyword evidence="3" id="KW-0547">Nucleotide-binding</keyword>
<dbReference type="Pfam" id="PF00005">
    <property type="entry name" value="ABC_tran"/>
    <property type="match status" value="1"/>
</dbReference>
<dbReference type="PANTHER" id="PTHR43820">
    <property type="entry name" value="HIGH-AFFINITY BRANCHED-CHAIN AMINO ACID TRANSPORT ATP-BINDING PROTEIN LIVF"/>
    <property type="match status" value="1"/>
</dbReference>
<dbReference type="PROSITE" id="PS00211">
    <property type="entry name" value="ABC_TRANSPORTER_1"/>
    <property type="match status" value="1"/>
</dbReference>
<evidence type="ECO:0000256" key="2">
    <source>
        <dbReference type="ARBA" id="ARBA00022448"/>
    </source>
</evidence>
<dbReference type="InterPro" id="IPR052156">
    <property type="entry name" value="BCAA_Transport_ATP-bd_LivF"/>
</dbReference>
<evidence type="ECO:0000256" key="4">
    <source>
        <dbReference type="ARBA" id="ARBA00022840"/>
    </source>
</evidence>
<dbReference type="GO" id="GO:0005524">
    <property type="term" value="F:ATP binding"/>
    <property type="evidence" value="ECO:0007669"/>
    <property type="project" value="UniProtKB-KW"/>
</dbReference>
<dbReference type="InterPro" id="IPR027417">
    <property type="entry name" value="P-loop_NTPase"/>
</dbReference>
<organism evidence="7 8">
    <name type="scientific">Shimia sagamensis</name>
    <dbReference type="NCBI Taxonomy" id="1566352"/>
    <lineage>
        <taxon>Bacteria</taxon>
        <taxon>Pseudomonadati</taxon>
        <taxon>Pseudomonadota</taxon>
        <taxon>Alphaproteobacteria</taxon>
        <taxon>Rhodobacterales</taxon>
        <taxon>Roseobacteraceae</taxon>
    </lineage>
</organism>
<keyword evidence="2" id="KW-0813">Transport</keyword>
<comment type="caution">
    <text evidence="7">The sequence shown here is derived from an EMBL/GenBank/DDBJ whole genome shotgun (WGS) entry which is preliminary data.</text>
</comment>
<dbReference type="InterPro" id="IPR017871">
    <property type="entry name" value="ABC_transporter-like_CS"/>
</dbReference>
<evidence type="ECO:0000256" key="5">
    <source>
        <dbReference type="ARBA" id="ARBA00022970"/>
    </source>
</evidence>
<dbReference type="CDD" id="cd03224">
    <property type="entry name" value="ABC_TM1139_LivF_branched"/>
    <property type="match status" value="1"/>
</dbReference>
<keyword evidence="4 7" id="KW-0067">ATP-binding</keyword>
<comment type="similarity">
    <text evidence="1">Belongs to the ABC transporter superfamily.</text>
</comment>
<keyword evidence="5" id="KW-0029">Amino-acid transport</keyword>